<evidence type="ECO:0000313" key="3">
    <source>
        <dbReference type="Proteomes" id="UP000005258"/>
    </source>
</evidence>
<geneLocation type="plasmid" evidence="2 3">
    <name>pTM1</name>
</geneLocation>
<protein>
    <submittedName>
        <fullName evidence="2">TRAP transporter solute receptor, TAXI family</fullName>
    </submittedName>
</protein>
<accession>I3TT79</accession>
<dbReference type="Proteomes" id="UP000005258">
    <property type="component" value="Plasmid pTM1"/>
</dbReference>
<keyword evidence="1" id="KW-0732">Signal</keyword>
<dbReference type="PANTHER" id="PTHR42941">
    <property type="entry name" value="SLL1037 PROTEIN"/>
    <property type="match status" value="1"/>
</dbReference>
<dbReference type="Gene3D" id="3.40.190.10">
    <property type="entry name" value="Periplasmic binding protein-like II"/>
    <property type="match status" value="2"/>
</dbReference>
<gene>
    <name evidence="2" type="ordered locus">TMO_a0564</name>
</gene>
<dbReference type="SUPFAM" id="SSF53850">
    <property type="entry name" value="Periplasmic binding protein-like II"/>
    <property type="match status" value="1"/>
</dbReference>
<dbReference type="PANTHER" id="PTHR42941:SF1">
    <property type="entry name" value="SLL1037 PROTEIN"/>
    <property type="match status" value="1"/>
</dbReference>
<keyword evidence="2" id="KW-0675">Receptor</keyword>
<feature type="signal peptide" evidence="1">
    <location>
        <begin position="1"/>
        <end position="31"/>
    </location>
</feature>
<name>I3TT79_TISMK</name>
<evidence type="ECO:0000313" key="2">
    <source>
        <dbReference type="EMBL" id="AFK55967.1"/>
    </source>
</evidence>
<dbReference type="HOGENOM" id="CLU_834035_0_0_5"/>
<evidence type="ECO:0000256" key="1">
    <source>
        <dbReference type="SAM" id="SignalP"/>
    </source>
</evidence>
<dbReference type="EMBL" id="CP003237">
    <property type="protein sequence ID" value="AFK55967.1"/>
    <property type="molecule type" value="Genomic_DNA"/>
</dbReference>
<keyword evidence="2" id="KW-0614">Plasmid</keyword>
<dbReference type="AlphaFoldDB" id="I3TT79"/>
<sequence>MTPGRIRASGARRLAIAALLLAAGFTATARAEDPAYITIATAAPDGAYHRLGLDTCRMINRRCAGRGLRCVVEPTNGTGDNLLHIAAGHVDLAFAQLDGVVRDQPDAILVSERGRCTTHADGDAPGDDRVLTGTEEALFILRRAEAGDRASPADLAGLLQMPGTLVSLGPAGSGTRNLAEALLAYLGIDLPAGREVALPADLQLPALCRQDVDIIFRMLAPARAALLLNAPRDSCRLQLIPVPADDPPGAPPLTRAVGVERRVITLSDLPEGDMTVMTVTAPMVVLASPGLCAAGGGKLPPLLRNALLAAIKPDPLPETTLPAATPAGCAAGP</sequence>
<organism evidence="2 3">
    <name type="scientific">Tistrella mobilis (strain KA081020-065)</name>
    <dbReference type="NCBI Taxonomy" id="1110502"/>
    <lineage>
        <taxon>Bacteria</taxon>
        <taxon>Pseudomonadati</taxon>
        <taxon>Pseudomonadota</taxon>
        <taxon>Alphaproteobacteria</taxon>
        <taxon>Geminicoccales</taxon>
        <taxon>Geminicoccaceae</taxon>
        <taxon>Tistrella</taxon>
    </lineage>
</organism>
<proteinExistence type="predicted"/>
<keyword evidence="3" id="KW-1185">Reference proteome</keyword>
<reference evidence="2 3" key="1">
    <citation type="journal article" date="2012" name="J. Am. Chem. Soc.">
        <title>Bacterial biosynthesis and maturation of the didemnin anti-cancer agents.</title>
        <authorList>
            <person name="Xu Y."/>
            <person name="Kersten R.D."/>
            <person name="Nam S.J."/>
            <person name="Lu L."/>
            <person name="Al-Suwailem A.M."/>
            <person name="Zheng H."/>
            <person name="Fenical W."/>
            <person name="Dorrestein P.C."/>
            <person name="Moore B.S."/>
            <person name="Qian P.Y."/>
        </authorList>
    </citation>
    <scope>NUCLEOTIDE SEQUENCE [LARGE SCALE GENOMIC DNA]</scope>
    <source>
        <strain evidence="2 3">KA081020-065</strain>
    </source>
</reference>
<dbReference type="KEGG" id="tmo:TMO_a0564"/>
<feature type="chain" id="PRO_5003680329" evidence="1">
    <location>
        <begin position="32"/>
        <end position="333"/>
    </location>
</feature>
<dbReference type="InterPro" id="IPR011852">
    <property type="entry name" value="TRAP_TAXI"/>
</dbReference>